<feature type="region of interest" description="Disordered" evidence="1">
    <location>
        <begin position="474"/>
        <end position="500"/>
    </location>
</feature>
<evidence type="ECO:0000313" key="4">
    <source>
        <dbReference type="Proteomes" id="UP000316213"/>
    </source>
</evidence>
<dbReference type="EMBL" id="SJPM01000006">
    <property type="protein sequence ID" value="TWT95601.1"/>
    <property type="molecule type" value="Genomic_DNA"/>
</dbReference>
<feature type="region of interest" description="Disordered" evidence="1">
    <location>
        <begin position="1"/>
        <end position="33"/>
    </location>
</feature>
<dbReference type="RefSeq" id="WP_231603109.1">
    <property type="nucleotide sequence ID" value="NZ_SJPM01000006.1"/>
</dbReference>
<evidence type="ECO:0000256" key="2">
    <source>
        <dbReference type="SAM" id="Phobius"/>
    </source>
</evidence>
<evidence type="ECO:0000256" key="1">
    <source>
        <dbReference type="SAM" id="MobiDB-lite"/>
    </source>
</evidence>
<dbReference type="InterPro" id="IPR029062">
    <property type="entry name" value="Class_I_gatase-like"/>
</dbReference>
<evidence type="ECO:0000313" key="3">
    <source>
        <dbReference type="EMBL" id="TWT95601.1"/>
    </source>
</evidence>
<evidence type="ECO:0008006" key="5">
    <source>
        <dbReference type="Google" id="ProtNLM"/>
    </source>
</evidence>
<dbReference type="Gene3D" id="3.40.50.880">
    <property type="match status" value="1"/>
</dbReference>
<keyword evidence="2" id="KW-1133">Transmembrane helix</keyword>
<feature type="transmembrane region" description="Helical" evidence="2">
    <location>
        <begin position="611"/>
        <end position="633"/>
    </location>
</feature>
<dbReference type="AlphaFoldDB" id="A0A5C6A982"/>
<keyword evidence="2" id="KW-0472">Membrane</keyword>
<keyword evidence="2" id="KW-0812">Transmembrane</keyword>
<comment type="caution">
    <text evidence="3">The sequence shown here is derived from an EMBL/GenBank/DDBJ whole genome shotgun (WGS) entry which is preliminary data.</text>
</comment>
<accession>A0A5C6A982</accession>
<organism evidence="3 4">
    <name type="scientific">Neorhodopirellula pilleata</name>
    <dbReference type="NCBI Taxonomy" id="2714738"/>
    <lineage>
        <taxon>Bacteria</taxon>
        <taxon>Pseudomonadati</taxon>
        <taxon>Planctomycetota</taxon>
        <taxon>Planctomycetia</taxon>
        <taxon>Pirellulales</taxon>
        <taxon>Pirellulaceae</taxon>
        <taxon>Neorhodopirellula</taxon>
    </lineage>
</organism>
<feature type="transmembrane region" description="Helical" evidence="2">
    <location>
        <begin position="639"/>
        <end position="659"/>
    </location>
</feature>
<gene>
    <name evidence="3" type="ORF">Pla100_32420</name>
</gene>
<protein>
    <recommendedName>
        <fullName evidence="5">Transmembrane protein</fullName>
    </recommendedName>
</protein>
<dbReference type="SUPFAM" id="SSF52317">
    <property type="entry name" value="Class I glutamine amidotransferase-like"/>
    <property type="match status" value="1"/>
</dbReference>
<reference evidence="3 4" key="1">
    <citation type="submission" date="2019-02" db="EMBL/GenBank/DDBJ databases">
        <title>Deep-cultivation of Planctomycetes and their phenomic and genomic characterization uncovers novel biology.</title>
        <authorList>
            <person name="Wiegand S."/>
            <person name="Jogler M."/>
            <person name="Boedeker C."/>
            <person name="Pinto D."/>
            <person name="Vollmers J."/>
            <person name="Rivas-Marin E."/>
            <person name="Kohn T."/>
            <person name="Peeters S.H."/>
            <person name="Heuer A."/>
            <person name="Rast P."/>
            <person name="Oberbeckmann S."/>
            <person name="Bunk B."/>
            <person name="Jeske O."/>
            <person name="Meyerdierks A."/>
            <person name="Storesund J.E."/>
            <person name="Kallscheuer N."/>
            <person name="Luecker S."/>
            <person name="Lage O.M."/>
            <person name="Pohl T."/>
            <person name="Merkel B.J."/>
            <person name="Hornburger P."/>
            <person name="Mueller R.-W."/>
            <person name="Bruemmer F."/>
            <person name="Labrenz M."/>
            <person name="Spormann A.M."/>
            <person name="Op Den Camp H."/>
            <person name="Overmann J."/>
            <person name="Amann R."/>
            <person name="Jetten M.S.M."/>
            <person name="Mascher T."/>
            <person name="Medema M.H."/>
            <person name="Devos D.P."/>
            <person name="Kaster A.-K."/>
            <person name="Ovreas L."/>
            <person name="Rohde M."/>
            <person name="Galperin M.Y."/>
            <person name="Jogler C."/>
        </authorList>
    </citation>
    <scope>NUCLEOTIDE SEQUENCE [LARGE SCALE GENOMIC DNA]</scope>
    <source>
        <strain evidence="3 4">Pla100</strain>
    </source>
</reference>
<proteinExistence type="predicted"/>
<keyword evidence="4" id="KW-1185">Reference proteome</keyword>
<sequence length="912" mass="100233">MRRRSSSPRDRIEHGDGVVSHPARSGLDTANSENAGSISLVSKDANSTRPTWRQWLSIIVMVMPLMAGCDGCRWTQSPDETADDETTKLPAFTSRPTQAYPISRADAGTGGSPDGFIKPGHWTTVGFALRSNRDDRRGFVQTSGEALKPSSEFIDANAIIPAGEVNLPDSITPRSALAKSIVTQRPVVLPKGQLRRFDTRMLAPMEPRKAIEAVAMGGEFVATDSTSRMFLEPSRFAALQAQTYFMVVLTDRAERFTRLQTADWVRPYQNDLSFYQTRDNYRIVIPPTEGVLPIAETALDWTSTSVLFWDDLPTRALTRSQSTAIVDWLHFGGTLVVNGVRAADALSDKAWAPYLPIVNDGSEELAADPAAEFLRSLSVPTDLSIGKIVEGLQGETPEITLAGSPHVAATPIGNGGILWERRVGRGRVVQSRIDLLSDWITSWTSYDSFFNTAILARPPRQYRVDQQAMNLQREANEPVPQGLSNAENSESSKTADADGLPPLRQYFVGVSAEEVHPAINTNVRFASRDSTFVRTIDDVETIEPNANEDDVDADETPTTDKTSPLSAWIAPQLWTHPVSGLGGWKDDSPLIVWCRETLVGEVGMSIPDSKLVFRSLLIYLIVLIPINYIVFRLLGRLEWAWLAVVPLSVLGALYVARAAQLDVGFARSRNEIAMLEIPRDHSRGHLTRVLGLYNSLASQYRIDFDSPDAAISVIESKSGQRNDGMFTSGEPELKFGYEAGIAMQGIAVGSNSFRALHVEQFIDVEGAIRIDRNDGERLPHSGKVLNQSNLNLLDGYLVERDMDGVMSFASIGELSSNGQKSYQLNQVPAINAAQDLPMGMSDVIERLMSPANTELGSAKLIARIDQPLGGLTISPDCQQVRSQTVVVVHLDYPHRPAIQPDENLKDDFRPKE</sequence>
<dbReference type="Proteomes" id="UP000316213">
    <property type="component" value="Unassembled WGS sequence"/>
</dbReference>
<name>A0A5C6A982_9BACT</name>
<feature type="compositionally biased region" description="Polar residues" evidence="1">
    <location>
        <begin position="482"/>
        <end position="494"/>
    </location>
</feature>
<feature type="compositionally biased region" description="Basic and acidic residues" evidence="1">
    <location>
        <begin position="7"/>
        <end position="16"/>
    </location>
</feature>